<name>A0A2P2INT3_RHIMU</name>
<sequence length="30" mass="3314">MTGHETAAVRTRRLTIFSDALFSPTHVLNA</sequence>
<protein>
    <submittedName>
        <fullName evidence="1">Uncharacterized protein</fullName>
    </submittedName>
</protein>
<proteinExistence type="predicted"/>
<evidence type="ECO:0000313" key="1">
    <source>
        <dbReference type="EMBL" id="MBW82868.1"/>
    </source>
</evidence>
<organism evidence="1">
    <name type="scientific">Rhizophora mucronata</name>
    <name type="common">Asiatic mangrove</name>
    <dbReference type="NCBI Taxonomy" id="61149"/>
    <lineage>
        <taxon>Eukaryota</taxon>
        <taxon>Viridiplantae</taxon>
        <taxon>Streptophyta</taxon>
        <taxon>Embryophyta</taxon>
        <taxon>Tracheophyta</taxon>
        <taxon>Spermatophyta</taxon>
        <taxon>Magnoliopsida</taxon>
        <taxon>eudicotyledons</taxon>
        <taxon>Gunneridae</taxon>
        <taxon>Pentapetalae</taxon>
        <taxon>rosids</taxon>
        <taxon>fabids</taxon>
        <taxon>Malpighiales</taxon>
        <taxon>Rhizophoraceae</taxon>
        <taxon>Rhizophora</taxon>
    </lineage>
</organism>
<dbReference type="EMBL" id="GGEC01002385">
    <property type="protein sequence ID" value="MBW82868.1"/>
    <property type="molecule type" value="Transcribed_RNA"/>
</dbReference>
<reference evidence="1" key="1">
    <citation type="submission" date="2018-02" db="EMBL/GenBank/DDBJ databases">
        <title>Rhizophora mucronata_Transcriptome.</title>
        <authorList>
            <person name="Meera S.P."/>
            <person name="Sreeshan A."/>
            <person name="Augustine A."/>
        </authorList>
    </citation>
    <scope>NUCLEOTIDE SEQUENCE</scope>
    <source>
        <tissue evidence="1">Leaf</tissue>
    </source>
</reference>
<accession>A0A2P2INT3</accession>
<dbReference type="AlphaFoldDB" id="A0A2P2INT3"/>